<keyword evidence="1" id="KW-0812">Transmembrane</keyword>
<gene>
    <name evidence="2" type="ORF">KASA_0H02167G</name>
</gene>
<feature type="transmembrane region" description="Helical" evidence="1">
    <location>
        <begin position="213"/>
        <end position="237"/>
    </location>
</feature>
<feature type="transmembrane region" description="Helical" evidence="1">
    <location>
        <begin position="182"/>
        <end position="201"/>
    </location>
</feature>
<dbReference type="AlphaFoldDB" id="A0A1X7R9U0"/>
<reference evidence="2 3" key="1">
    <citation type="submission" date="2017-04" db="EMBL/GenBank/DDBJ databases">
        <authorList>
            <person name="Afonso C.L."/>
            <person name="Miller P.J."/>
            <person name="Scott M.A."/>
            <person name="Spackman E."/>
            <person name="Goraichik I."/>
            <person name="Dimitrov K.M."/>
            <person name="Suarez D.L."/>
            <person name="Swayne D.E."/>
        </authorList>
    </citation>
    <scope>NUCLEOTIDE SEQUENCE [LARGE SCALE GENOMIC DNA]</scope>
</reference>
<accession>A0A1X7R9U0</accession>
<protein>
    <submittedName>
        <fullName evidence="2">Uncharacterized protein</fullName>
    </submittedName>
</protein>
<keyword evidence="1" id="KW-1133">Transmembrane helix</keyword>
<feature type="transmembrane region" description="Helical" evidence="1">
    <location>
        <begin position="70"/>
        <end position="89"/>
    </location>
</feature>
<proteinExistence type="predicted"/>
<evidence type="ECO:0000313" key="2">
    <source>
        <dbReference type="EMBL" id="SMN22412.1"/>
    </source>
</evidence>
<evidence type="ECO:0000313" key="3">
    <source>
        <dbReference type="Proteomes" id="UP000196158"/>
    </source>
</evidence>
<sequence length="247" mass="27848">MFAPNIKSSLFRTATLTSVVSILNYSMRSPDSDTSTSSISYNSFNLYRIPLAGMALFYSTNKSIGFNLTIIYTVLIEALCAMIVNFFTIPKVCQNVEKDVDAFRCFLSVANFFGSIFTGLFVVYVVSYYVRHPDFFKREGSGNNAIEQDDDNDDGMTQSGTFTPNEDVTAHNIFHPLKFTDIPTLLLILMLWIILHLSGSIDFVSDVYSIRTILFVYCLSRVISDTSLLVIILVKLLGREWEVSIHL</sequence>
<keyword evidence="3" id="KW-1185">Reference proteome</keyword>
<dbReference type="EMBL" id="FXLY01000011">
    <property type="protein sequence ID" value="SMN22412.1"/>
    <property type="molecule type" value="Genomic_DNA"/>
</dbReference>
<dbReference type="Proteomes" id="UP000196158">
    <property type="component" value="Unassembled WGS sequence"/>
</dbReference>
<name>A0A1X7R9U0_9SACH</name>
<organism evidence="2 3">
    <name type="scientific">Maudiozyma saulgeensis</name>
    <dbReference type="NCBI Taxonomy" id="1789683"/>
    <lineage>
        <taxon>Eukaryota</taxon>
        <taxon>Fungi</taxon>
        <taxon>Dikarya</taxon>
        <taxon>Ascomycota</taxon>
        <taxon>Saccharomycotina</taxon>
        <taxon>Saccharomycetes</taxon>
        <taxon>Saccharomycetales</taxon>
        <taxon>Saccharomycetaceae</taxon>
        <taxon>Maudiozyma</taxon>
    </lineage>
</organism>
<evidence type="ECO:0000256" key="1">
    <source>
        <dbReference type="SAM" id="Phobius"/>
    </source>
</evidence>
<feature type="transmembrane region" description="Helical" evidence="1">
    <location>
        <begin position="109"/>
        <end position="130"/>
    </location>
</feature>
<dbReference type="OrthoDB" id="4065643at2759"/>
<keyword evidence="1" id="KW-0472">Membrane</keyword>